<evidence type="ECO:0000256" key="6">
    <source>
        <dbReference type="SAM" id="Phobius"/>
    </source>
</evidence>
<feature type="transmembrane region" description="Helical" evidence="6">
    <location>
        <begin position="264"/>
        <end position="284"/>
    </location>
</feature>
<comment type="subcellular location">
    <subcellularLocation>
        <location evidence="1">Cell membrane</location>
        <topology evidence="1">Multi-pass membrane protein</topology>
    </subcellularLocation>
</comment>
<evidence type="ECO:0000313" key="8">
    <source>
        <dbReference type="Proteomes" id="UP001232584"/>
    </source>
</evidence>
<dbReference type="EMBL" id="JAUSWG010000006">
    <property type="protein sequence ID" value="MDQ0556480.1"/>
    <property type="molecule type" value="Genomic_DNA"/>
</dbReference>
<evidence type="ECO:0000256" key="3">
    <source>
        <dbReference type="ARBA" id="ARBA00022692"/>
    </source>
</evidence>
<keyword evidence="5 6" id="KW-0472">Membrane</keyword>
<dbReference type="PANTHER" id="PTHR43124">
    <property type="entry name" value="PURINE EFFLUX PUMP PBUE"/>
    <property type="match status" value="1"/>
</dbReference>
<proteinExistence type="predicted"/>
<sequence length="428" mass="46740">MKLMNKAGFSNKNQFYGFLAVVLSGQLIYSCFEAFKGTFYNVLLQVLGITNTQMGILFSLIGIAVFFYVPGGWVNNRFSVRSILITSLISRMLSVFIIVFLNPSFNVLSVIATIWGLTDAVFWPAVLNGVTMMSGEDNKALGFGLLESIRRAAEMGMNVVLVGVMAALGGSAIIFKGGMLVYNLLIIPVVFFVYKHVPKNEIKVSDNENKSKAALKGLLHVLKMPTVWMASLTALSVYWCYINLIYTVPYLQAVFNISQAQASIFGIINTGAMGVAAGLISGTISDYVFKSSSKMMFVSLGLTAITLVLTLIMPKSENMLIANIILLMLFSFSIFLSKGIILAPITEANVPKDYSGSSMSVGSFAAYAPVFWVYGLNGKIIDTYDPIVAYQKIFTIGVVVALVGMVCAFILLMMNNKNKKMKTDEINI</sequence>
<dbReference type="InterPro" id="IPR050189">
    <property type="entry name" value="MFS_Efflux_Transporters"/>
</dbReference>
<keyword evidence="3 6" id="KW-0812">Transmembrane</keyword>
<evidence type="ECO:0000256" key="5">
    <source>
        <dbReference type="ARBA" id="ARBA00023136"/>
    </source>
</evidence>
<dbReference type="Proteomes" id="UP001232584">
    <property type="component" value="Unassembled WGS sequence"/>
</dbReference>
<gene>
    <name evidence="7" type="ORF">QOZ92_001594</name>
</gene>
<feature type="transmembrane region" description="Helical" evidence="6">
    <location>
        <begin position="54"/>
        <end position="71"/>
    </location>
</feature>
<feature type="transmembrane region" description="Helical" evidence="6">
    <location>
        <begin position="218"/>
        <end position="244"/>
    </location>
</feature>
<dbReference type="InterPro" id="IPR011701">
    <property type="entry name" value="MFS"/>
</dbReference>
<evidence type="ECO:0000256" key="4">
    <source>
        <dbReference type="ARBA" id="ARBA00022989"/>
    </source>
</evidence>
<keyword evidence="4 6" id="KW-1133">Transmembrane helix</keyword>
<evidence type="ECO:0000256" key="2">
    <source>
        <dbReference type="ARBA" id="ARBA00022475"/>
    </source>
</evidence>
<organism evidence="7 8">
    <name type="scientific">Paraclostridium ghonii</name>
    <dbReference type="NCBI Taxonomy" id="29358"/>
    <lineage>
        <taxon>Bacteria</taxon>
        <taxon>Bacillati</taxon>
        <taxon>Bacillota</taxon>
        <taxon>Clostridia</taxon>
        <taxon>Peptostreptococcales</taxon>
        <taxon>Peptostreptococcaceae</taxon>
        <taxon>Paraclostridium</taxon>
    </lineage>
</organism>
<dbReference type="PROSITE" id="PS51257">
    <property type="entry name" value="PROKAR_LIPOPROTEIN"/>
    <property type="match status" value="1"/>
</dbReference>
<protein>
    <submittedName>
        <fullName evidence="7">MFS family arabinose efflux permease</fullName>
    </submittedName>
</protein>
<reference evidence="7 8" key="1">
    <citation type="submission" date="2023-07" db="EMBL/GenBank/DDBJ databases">
        <title>Genomic Encyclopedia of Type Strains, Phase IV (KMG-IV): sequencing the most valuable type-strain genomes for metagenomic binning, comparative biology and taxonomic classification.</title>
        <authorList>
            <person name="Goeker M."/>
        </authorList>
    </citation>
    <scope>NUCLEOTIDE SEQUENCE [LARGE SCALE GENOMIC DNA]</scope>
    <source>
        <strain evidence="7 8">DSM 15049</strain>
    </source>
</reference>
<feature type="transmembrane region" description="Helical" evidence="6">
    <location>
        <begin position="180"/>
        <end position="197"/>
    </location>
</feature>
<feature type="transmembrane region" description="Helical" evidence="6">
    <location>
        <begin position="354"/>
        <end position="373"/>
    </location>
</feature>
<dbReference type="Pfam" id="PF07690">
    <property type="entry name" value="MFS_1"/>
    <property type="match status" value="1"/>
</dbReference>
<evidence type="ECO:0000256" key="1">
    <source>
        <dbReference type="ARBA" id="ARBA00004651"/>
    </source>
</evidence>
<dbReference type="PANTHER" id="PTHR43124:SF3">
    <property type="entry name" value="CHLORAMPHENICOL EFFLUX PUMP RV0191"/>
    <property type="match status" value="1"/>
</dbReference>
<dbReference type="CDD" id="cd06174">
    <property type="entry name" value="MFS"/>
    <property type="match status" value="1"/>
</dbReference>
<accession>A0ABU0MZZ6</accession>
<keyword evidence="2" id="KW-1003">Cell membrane</keyword>
<dbReference type="SUPFAM" id="SSF103473">
    <property type="entry name" value="MFS general substrate transporter"/>
    <property type="match status" value="1"/>
</dbReference>
<dbReference type="RefSeq" id="WP_307505759.1">
    <property type="nucleotide sequence ID" value="NZ_BAAACE010000027.1"/>
</dbReference>
<comment type="caution">
    <text evidence="7">The sequence shown here is derived from an EMBL/GenBank/DDBJ whole genome shotgun (WGS) entry which is preliminary data.</text>
</comment>
<dbReference type="Gene3D" id="1.20.1250.20">
    <property type="entry name" value="MFS general substrate transporter like domains"/>
    <property type="match status" value="2"/>
</dbReference>
<dbReference type="InterPro" id="IPR036259">
    <property type="entry name" value="MFS_trans_sf"/>
</dbReference>
<feature type="transmembrane region" description="Helical" evidence="6">
    <location>
        <begin position="296"/>
        <end position="314"/>
    </location>
</feature>
<name>A0ABU0MZZ6_9FIRM</name>
<evidence type="ECO:0000313" key="7">
    <source>
        <dbReference type="EMBL" id="MDQ0556480.1"/>
    </source>
</evidence>
<keyword evidence="8" id="KW-1185">Reference proteome</keyword>
<feature type="transmembrane region" description="Helical" evidence="6">
    <location>
        <begin position="393"/>
        <end position="412"/>
    </location>
</feature>
<feature type="transmembrane region" description="Helical" evidence="6">
    <location>
        <begin position="320"/>
        <end position="342"/>
    </location>
</feature>